<dbReference type="PANTHER" id="PTHR10884">
    <property type="entry name" value="NADH DEHYDROGENASE UBIQUINONE IRON-SULFUR PROTEIN 3"/>
    <property type="match status" value="1"/>
</dbReference>
<gene>
    <name evidence="10" type="ORF">OKIOD_LOCUS15856</name>
</gene>
<dbReference type="PROSITE" id="PS00542">
    <property type="entry name" value="COMPLEX1_30K"/>
    <property type="match status" value="1"/>
</dbReference>
<accession>A0ABN7TC17</accession>
<evidence type="ECO:0000256" key="6">
    <source>
        <dbReference type="ARBA" id="ARBA00047132"/>
    </source>
</evidence>
<evidence type="ECO:0000256" key="3">
    <source>
        <dbReference type="ARBA" id="ARBA00022448"/>
    </source>
</evidence>
<dbReference type="SUPFAM" id="SSF143243">
    <property type="entry name" value="Nqo5-like"/>
    <property type="match status" value="1"/>
</dbReference>
<dbReference type="PANTHER" id="PTHR10884:SF14">
    <property type="entry name" value="NADH DEHYDROGENASE [UBIQUINONE] IRON-SULFUR PROTEIN 3, MITOCHONDRIAL"/>
    <property type="match status" value="1"/>
</dbReference>
<keyword evidence="11" id="KW-1185">Reference proteome</keyword>
<dbReference type="InterPro" id="IPR001268">
    <property type="entry name" value="NADH_UbQ_OxRdtase_30kDa_su"/>
</dbReference>
<keyword evidence="7" id="KW-0520">NAD</keyword>
<protein>
    <recommendedName>
        <fullName evidence="2">NADH dehydrogenase [ubiquinone] iron-sulfur protein 3, mitochondrial</fullName>
    </recommendedName>
    <alternativeName>
        <fullName evidence="5">Complex I-30kD</fullName>
    </alternativeName>
    <alternativeName>
        <fullName evidence="4">NADH-ubiquinone oxidoreductase 30 kDa subunit</fullName>
    </alternativeName>
</protein>
<feature type="region of interest" description="Disordered" evidence="8">
    <location>
        <begin position="266"/>
        <end position="289"/>
    </location>
</feature>
<dbReference type="InterPro" id="IPR037232">
    <property type="entry name" value="NADH_quin_OxRdtase_su_C/D-like"/>
</dbReference>
<dbReference type="InterPro" id="IPR020396">
    <property type="entry name" value="NADH_UbQ_OxRdtase_CS"/>
</dbReference>
<dbReference type="NCBIfam" id="NF004733">
    <property type="entry name" value="PRK06074.1-5"/>
    <property type="match status" value="1"/>
</dbReference>
<name>A0ABN7TC17_OIKDI</name>
<reference evidence="10 11" key="1">
    <citation type="submission" date="2021-04" db="EMBL/GenBank/DDBJ databases">
        <authorList>
            <person name="Bliznina A."/>
        </authorList>
    </citation>
    <scope>NUCLEOTIDE SEQUENCE [LARGE SCALE GENOMIC DNA]</scope>
</reference>
<dbReference type="Pfam" id="PF00329">
    <property type="entry name" value="Complex1_30kDa"/>
    <property type="match status" value="1"/>
</dbReference>
<evidence type="ECO:0000256" key="4">
    <source>
        <dbReference type="ARBA" id="ARBA00031525"/>
    </source>
</evidence>
<feature type="compositionally biased region" description="Basic residues" evidence="8">
    <location>
        <begin position="277"/>
        <end position="289"/>
    </location>
</feature>
<organism evidence="10 11">
    <name type="scientific">Oikopleura dioica</name>
    <name type="common">Tunicate</name>
    <dbReference type="NCBI Taxonomy" id="34765"/>
    <lineage>
        <taxon>Eukaryota</taxon>
        <taxon>Metazoa</taxon>
        <taxon>Chordata</taxon>
        <taxon>Tunicata</taxon>
        <taxon>Appendicularia</taxon>
        <taxon>Copelata</taxon>
        <taxon>Oikopleuridae</taxon>
        <taxon>Oikopleura</taxon>
    </lineage>
</organism>
<evidence type="ECO:0000256" key="5">
    <source>
        <dbReference type="ARBA" id="ARBA00033303"/>
    </source>
</evidence>
<dbReference type="HAMAP" id="MF_01357">
    <property type="entry name" value="NDH1_NuoC"/>
    <property type="match status" value="1"/>
</dbReference>
<comment type="subunit">
    <text evidence="6">Core subunit of respiratory chain NADH dehydrogenase (Complex I) which is composed of 45 different subunits. Interacts with NDUFAF3. Interacts with RAB5IF. Found in subcomplexes containing subunits NDUFS2, MT-ND1 and NDUFA13.</text>
</comment>
<dbReference type="NCBIfam" id="TIGR01961">
    <property type="entry name" value="NuoC_fam"/>
    <property type="match status" value="1"/>
</dbReference>
<evidence type="ECO:0000259" key="9">
    <source>
        <dbReference type="Pfam" id="PF00329"/>
    </source>
</evidence>
<dbReference type="Proteomes" id="UP001158576">
    <property type="component" value="Chromosome 2"/>
</dbReference>
<evidence type="ECO:0000256" key="2">
    <source>
        <dbReference type="ARBA" id="ARBA00020084"/>
    </source>
</evidence>
<evidence type="ECO:0000256" key="8">
    <source>
        <dbReference type="SAM" id="MobiDB-lite"/>
    </source>
</evidence>
<dbReference type="EMBL" id="OU015567">
    <property type="protein sequence ID" value="CAG5112927.1"/>
    <property type="molecule type" value="Genomic_DNA"/>
</dbReference>
<proteinExistence type="inferred from homology"/>
<dbReference type="Gene3D" id="3.30.460.80">
    <property type="entry name" value="NADH:ubiquinone oxidoreductase, 30kDa subunit"/>
    <property type="match status" value="1"/>
</dbReference>
<comment type="similarity">
    <text evidence="1 7">Belongs to the complex I 30 kDa subunit family.</text>
</comment>
<evidence type="ECO:0000313" key="11">
    <source>
        <dbReference type="Proteomes" id="UP001158576"/>
    </source>
</evidence>
<keyword evidence="3 7" id="KW-0813">Transport</keyword>
<sequence length="289" mass="33538">MLASRVLRPYLARVSLRAGSQSKHDGHSVVPLEEAYDGTMQGFTDDDGMGPVLPHTEQQPAPLVPKGVEREQLANFGAYIAQVLPKYVQLVQVTDQNELEICIHPAGIRPVHSFLKDHSLARFESMSDMTAVDIPNRQNRFELVYCLLSMHFNARIRIKSYTNELNPVDSLAADIHPSCNWYERECWDMYGVYFNGHPDLRRILTDYGFQGHPQRKDFPLTGYYEVRYDDDLMRVVQEPLELAQEYRKFDLKNPWEVFPNFRDASELEDGSADEDKKKKKRRRREKADE</sequence>
<dbReference type="InterPro" id="IPR010218">
    <property type="entry name" value="NADH_DH_suC"/>
</dbReference>
<keyword evidence="7" id="KW-1278">Translocase</keyword>
<evidence type="ECO:0000256" key="1">
    <source>
        <dbReference type="ARBA" id="ARBA00007569"/>
    </source>
</evidence>
<evidence type="ECO:0000256" key="7">
    <source>
        <dbReference type="RuleBase" id="RU003456"/>
    </source>
</evidence>
<feature type="domain" description="NADH:ubiquinone oxidoreductase 30kDa subunit" evidence="9">
    <location>
        <begin position="102"/>
        <end position="223"/>
    </location>
</feature>
<evidence type="ECO:0000313" key="10">
    <source>
        <dbReference type="EMBL" id="CAG5112927.1"/>
    </source>
</evidence>